<proteinExistence type="predicted"/>
<gene>
    <name evidence="1" type="ORF">GALL_507260</name>
</gene>
<comment type="caution">
    <text evidence="1">The sequence shown here is derived from an EMBL/GenBank/DDBJ whole genome shotgun (WGS) entry which is preliminary data.</text>
</comment>
<organism evidence="1">
    <name type="scientific">mine drainage metagenome</name>
    <dbReference type="NCBI Taxonomy" id="410659"/>
    <lineage>
        <taxon>unclassified sequences</taxon>
        <taxon>metagenomes</taxon>
        <taxon>ecological metagenomes</taxon>
    </lineage>
</organism>
<reference evidence="1" key="1">
    <citation type="submission" date="2016-10" db="EMBL/GenBank/DDBJ databases">
        <title>Sequence of Gallionella enrichment culture.</title>
        <authorList>
            <person name="Poehlein A."/>
            <person name="Muehling M."/>
            <person name="Daniel R."/>
        </authorList>
    </citation>
    <scope>NUCLEOTIDE SEQUENCE</scope>
</reference>
<sequence>MNYAGFQIETFEAGKGLWHARIRRADFEPVIIDGVSFPELEVGFAWSNADAAVADAKTRIDYLNQRSAGVEPKRKAAHV</sequence>
<dbReference type="AlphaFoldDB" id="A0A1J5PJH4"/>
<evidence type="ECO:0000313" key="1">
    <source>
        <dbReference type="EMBL" id="OIQ67692.1"/>
    </source>
</evidence>
<dbReference type="EMBL" id="MLJW01005764">
    <property type="protein sequence ID" value="OIQ67692.1"/>
    <property type="molecule type" value="Genomic_DNA"/>
</dbReference>
<name>A0A1J5PJH4_9ZZZZ</name>
<accession>A0A1J5PJH4</accession>
<protein>
    <submittedName>
        <fullName evidence="1">Uncharacterized protein</fullName>
    </submittedName>
</protein>